<proteinExistence type="predicted"/>
<dbReference type="Proteomes" id="UP000621307">
    <property type="component" value="Unassembled WGS sequence"/>
</dbReference>
<evidence type="ECO:0000313" key="2">
    <source>
        <dbReference type="Proteomes" id="UP000621307"/>
    </source>
</evidence>
<name>A0ABR8BMP0_9NOSO</name>
<sequence length="224" mass="25137">MTIYRQLTIWDILDEISEAPPTSSLAAVWECLDTELEDLSVEAQLATAAVAFSQIADILRTRAQLLLEDVRAQTDTLGPVISTDIFAGLVRTTMQLDLDDLIEEPPPQSFRPHGPHQFTHPINRDDSVAAPVEKESVLAMLEIQTVEDVHRLAGDENVDEWQRAIAHYLTEVKGEIALPKLQRKLKMPIVEVWLGLLLGGFALQQRGEFYENDNVWVKADSSRV</sequence>
<evidence type="ECO:0008006" key="3">
    <source>
        <dbReference type="Google" id="ProtNLM"/>
    </source>
</evidence>
<evidence type="ECO:0000313" key="1">
    <source>
        <dbReference type="EMBL" id="MBD2254820.1"/>
    </source>
</evidence>
<dbReference type="EMBL" id="JACJQL010000066">
    <property type="protein sequence ID" value="MBD2254820.1"/>
    <property type="molecule type" value="Genomic_DNA"/>
</dbReference>
<dbReference type="RefSeq" id="WP_190571262.1">
    <property type="nucleotide sequence ID" value="NZ_JACJQL010000066.1"/>
</dbReference>
<keyword evidence="2" id="KW-1185">Reference proteome</keyword>
<protein>
    <recommendedName>
        <fullName evidence="3">Segregation/condensation protein A</fullName>
    </recommendedName>
</protein>
<organism evidence="1 2">
    <name type="scientific">Nostoc parmelioides FACHB-3921</name>
    <dbReference type="NCBI Taxonomy" id="2692909"/>
    <lineage>
        <taxon>Bacteria</taxon>
        <taxon>Bacillati</taxon>
        <taxon>Cyanobacteriota</taxon>
        <taxon>Cyanophyceae</taxon>
        <taxon>Nostocales</taxon>
        <taxon>Nostocaceae</taxon>
        <taxon>Nostoc</taxon>
    </lineage>
</organism>
<comment type="caution">
    <text evidence="1">The sequence shown here is derived from an EMBL/GenBank/DDBJ whole genome shotgun (WGS) entry which is preliminary data.</text>
</comment>
<accession>A0ABR8BMP0</accession>
<gene>
    <name evidence="1" type="ORF">H6G14_26675</name>
</gene>
<reference evidence="1 2" key="1">
    <citation type="journal article" date="2020" name="ISME J.">
        <title>Comparative genomics reveals insights into cyanobacterial evolution and habitat adaptation.</title>
        <authorList>
            <person name="Chen M.Y."/>
            <person name="Teng W.K."/>
            <person name="Zhao L."/>
            <person name="Hu C.X."/>
            <person name="Zhou Y.K."/>
            <person name="Han B.P."/>
            <person name="Song L.R."/>
            <person name="Shu W.S."/>
        </authorList>
    </citation>
    <scope>NUCLEOTIDE SEQUENCE [LARGE SCALE GENOMIC DNA]</scope>
    <source>
        <strain evidence="1 2">FACHB-3921</strain>
    </source>
</reference>